<sequence length="291" mass="33257">MRLFIEGDSKAKKNNAPLSRLKDRLRKESANKCKRAFRFVGKEEKHDLAIKSTKGCVQFKIKDDICVNNHMEHMHKHFNVSVQETDTLISILRSASDFYWHLRHCPSSSIKYTSNITFECYQLVESDTKGYTDLIPGSRNLYQDKKIVINADDASSDRKGWRRYGYKITNNLDFPLYAALFYFDVGDLSIVSYHLPPVAREGQAEFSIHAKKSLTIGFGDGGGDPKSHALKKRQKVDVGFLKLYLSTQYVDFSGIPQSSPLQQDRAIYDNPLPPPSFWDILMIPVIQKRGP</sequence>
<organism evidence="1 2">
    <name type="scientific">Marasmiellus scandens</name>
    <dbReference type="NCBI Taxonomy" id="2682957"/>
    <lineage>
        <taxon>Eukaryota</taxon>
        <taxon>Fungi</taxon>
        <taxon>Dikarya</taxon>
        <taxon>Basidiomycota</taxon>
        <taxon>Agaricomycotina</taxon>
        <taxon>Agaricomycetes</taxon>
        <taxon>Agaricomycetidae</taxon>
        <taxon>Agaricales</taxon>
        <taxon>Marasmiineae</taxon>
        <taxon>Omphalotaceae</taxon>
        <taxon>Marasmiellus</taxon>
    </lineage>
</organism>
<name>A0ABR1K3H2_9AGAR</name>
<protein>
    <submittedName>
        <fullName evidence="1">Uncharacterized protein</fullName>
    </submittedName>
</protein>
<keyword evidence="2" id="KW-1185">Reference proteome</keyword>
<proteinExistence type="predicted"/>
<reference evidence="1 2" key="1">
    <citation type="submission" date="2024-01" db="EMBL/GenBank/DDBJ databases">
        <title>A draft genome for the cacao thread blight pathogen Marasmiellus scandens.</title>
        <authorList>
            <person name="Baruah I.K."/>
            <person name="Leung J."/>
            <person name="Bukari Y."/>
            <person name="Amoako-Attah I."/>
            <person name="Meinhardt L.W."/>
            <person name="Bailey B.A."/>
            <person name="Cohen S.P."/>
        </authorList>
    </citation>
    <scope>NUCLEOTIDE SEQUENCE [LARGE SCALE GENOMIC DNA]</scope>
    <source>
        <strain evidence="1 2">GH-19</strain>
    </source>
</reference>
<gene>
    <name evidence="1" type="ORF">VKT23_000076</name>
</gene>
<dbReference type="Proteomes" id="UP001498398">
    <property type="component" value="Unassembled WGS sequence"/>
</dbReference>
<evidence type="ECO:0000313" key="2">
    <source>
        <dbReference type="Proteomes" id="UP001498398"/>
    </source>
</evidence>
<evidence type="ECO:0000313" key="1">
    <source>
        <dbReference type="EMBL" id="KAK7471968.1"/>
    </source>
</evidence>
<dbReference type="EMBL" id="JBANRG010000001">
    <property type="protein sequence ID" value="KAK7471968.1"/>
    <property type="molecule type" value="Genomic_DNA"/>
</dbReference>
<comment type="caution">
    <text evidence="1">The sequence shown here is derived from an EMBL/GenBank/DDBJ whole genome shotgun (WGS) entry which is preliminary data.</text>
</comment>
<accession>A0ABR1K3H2</accession>